<dbReference type="InterPro" id="IPR019038">
    <property type="entry name" value="POLD3"/>
</dbReference>
<feature type="compositionally biased region" description="Basic and acidic residues" evidence="5">
    <location>
        <begin position="383"/>
        <end position="397"/>
    </location>
</feature>
<evidence type="ECO:0000313" key="7">
    <source>
        <dbReference type="Proteomes" id="UP001347796"/>
    </source>
</evidence>
<dbReference type="FunFam" id="3.90.1030.20:FF:000002">
    <property type="entry name" value="DNA polymerase delta subunit"/>
    <property type="match status" value="1"/>
</dbReference>
<dbReference type="GO" id="GO:1904161">
    <property type="term" value="P:DNA synthesis involved in UV-damage excision repair"/>
    <property type="evidence" value="ECO:0007669"/>
    <property type="project" value="TreeGrafter"/>
</dbReference>
<dbReference type="GO" id="GO:0006271">
    <property type="term" value="P:DNA strand elongation involved in DNA replication"/>
    <property type="evidence" value="ECO:0007669"/>
    <property type="project" value="TreeGrafter"/>
</dbReference>
<keyword evidence="7" id="KW-1185">Reference proteome</keyword>
<dbReference type="GO" id="GO:0003887">
    <property type="term" value="F:DNA-directed DNA polymerase activity"/>
    <property type="evidence" value="ECO:0007669"/>
    <property type="project" value="TreeGrafter"/>
</dbReference>
<evidence type="ECO:0000256" key="2">
    <source>
        <dbReference type="ARBA" id="ARBA00017589"/>
    </source>
</evidence>
<evidence type="ECO:0000313" key="6">
    <source>
        <dbReference type="EMBL" id="KAK6195519.1"/>
    </source>
</evidence>
<feature type="compositionally biased region" description="Acidic residues" evidence="5">
    <location>
        <begin position="323"/>
        <end position="338"/>
    </location>
</feature>
<keyword evidence="3" id="KW-0235">DNA replication</keyword>
<feature type="compositionally biased region" description="Polar residues" evidence="5">
    <location>
        <begin position="173"/>
        <end position="186"/>
    </location>
</feature>
<dbReference type="InterPro" id="IPR041913">
    <property type="entry name" value="POLD3_sf"/>
</dbReference>
<proteinExistence type="predicted"/>
<comment type="caution">
    <text evidence="6">The sequence shown here is derived from an EMBL/GenBank/DDBJ whole genome shotgun (WGS) entry which is preliminary data.</text>
</comment>
<accession>A0AAN8KBI0</accession>
<evidence type="ECO:0000256" key="3">
    <source>
        <dbReference type="ARBA" id="ARBA00022705"/>
    </source>
</evidence>
<dbReference type="EMBL" id="JAZGQO010000001">
    <property type="protein sequence ID" value="KAK6195519.1"/>
    <property type="molecule type" value="Genomic_DNA"/>
</dbReference>
<sequence length="489" mass="54847">MSPHAISRVKKLILMIENNKMTETSLFMENLDEFIYDENKIVTYKWLSNTLQIHVNLAKRLLFMFIQQERNKKDKDGLKVTYFVAGLSIDSNGVKKHLCSVVSEKDLNVVRSKLSPVTSCHIYSVHKVKLKDTNALYATDFEKIKENIFSATSYSAIKFEKAQQRRKEDTVKESQTSASQAPSSVITVKKDAAPISSSTTTHGNKKKTQGKVDIASMFSQQSKPVKKEGEVKKDKPSESKTQNKPEPKKGGMNSFFKTADKTSFKVEESKVVVKEKSPVKNVKSPVEIVNPAKSRKGKLSDSEDNRTNKSKRRRIKADLFDSSSDEEMEVLSDEEDEPITCIETEPEKPASPKSPSPKKQKPSPVSNIENTGAAGKKVNTGSSERKDNTESTERKDNTGSTERKRKRVKKLVAKTYKDEDGFMITEKVYETDSTDASDQETPKPPLSKKNGTDNLNNKNKPAQKKKTPPKKASPAKGKQTSMTSFFKKK</sequence>
<dbReference type="Pfam" id="PF09507">
    <property type="entry name" value="CDC27"/>
    <property type="match status" value="1"/>
</dbReference>
<gene>
    <name evidence="6" type="ORF">SNE40_000932</name>
</gene>
<evidence type="ECO:0000256" key="4">
    <source>
        <dbReference type="ARBA" id="ARBA00023242"/>
    </source>
</evidence>
<feature type="compositionally biased region" description="Basic and acidic residues" evidence="5">
    <location>
        <begin position="298"/>
        <end position="307"/>
    </location>
</feature>
<dbReference type="AlphaFoldDB" id="A0AAN8KBI0"/>
<feature type="compositionally biased region" description="Basic and acidic residues" evidence="5">
    <location>
        <begin position="258"/>
        <end position="278"/>
    </location>
</feature>
<reference evidence="6 7" key="1">
    <citation type="submission" date="2024-01" db="EMBL/GenBank/DDBJ databases">
        <title>The genome of the rayed Mediterranean limpet Patella caerulea (Linnaeus, 1758).</title>
        <authorList>
            <person name="Anh-Thu Weber A."/>
            <person name="Halstead-Nussloch G."/>
        </authorList>
    </citation>
    <scope>NUCLEOTIDE SEQUENCE [LARGE SCALE GENOMIC DNA]</scope>
    <source>
        <strain evidence="6">AATW-2023a</strain>
        <tissue evidence="6">Whole specimen</tissue>
    </source>
</reference>
<comment type="subcellular location">
    <subcellularLocation>
        <location evidence="1">Nucleus</location>
    </subcellularLocation>
</comment>
<feature type="compositionally biased region" description="Polar residues" evidence="5">
    <location>
        <begin position="479"/>
        <end position="489"/>
    </location>
</feature>
<keyword evidence="4" id="KW-0539">Nucleus</keyword>
<feature type="compositionally biased region" description="Basic residues" evidence="5">
    <location>
        <begin position="403"/>
        <end position="412"/>
    </location>
</feature>
<dbReference type="GO" id="GO:0043625">
    <property type="term" value="C:delta DNA polymerase complex"/>
    <property type="evidence" value="ECO:0007669"/>
    <property type="project" value="InterPro"/>
</dbReference>
<protein>
    <recommendedName>
        <fullName evidence="2">DNA polymerase delta subunit 3</fullName>
    </recommendedName>
</protein>
<evidence type="ECO:0000256" key="5">
    <source>
        <dbReference type="SAM" id="MobiDB-lite"/>
    </source>
</evidence>
<dbReference type="PANTHER" id="PTHR17598:SF13">
    <property type="entry name" value="DNA POLYMERASE DELTA SUBUNIT 3"/>
    <property type="match status" value="1"/>
</dbReference>
<organism evidence="6 7">
    <name type="scientific">Patella caerulea</name>
    <name type="common">Rayed Mediterranean limpet</name>
    <dbReference type="NCBI Taxonomy" id="87958"/>
    <lineage>
        <taxon>Eukaryota</taxon>
        <taxon>Metazoa</taxon>
        <taxon>Spiralia</taxon>
        <taxon>Lophotrochozoa</taxon>
        <taxon>Mollusca</taxon>
        <taxon>Gastropoda</taxon>
        <taxon>Patellogastropoda</taxon>
        <taxon>Patelloidea</taxon>
        <taxon>Patellidae</taxon>
        <taxon>Patella</taxon>
    </lineage>
</organism>
<dbReference type="Gene3D" id="3.90.1030.20">
    <property type="entry name" value="DNA polymerase delta, p66 (Cdc27) subunit, wHTH domain"/>
    <property type="match status" value="1"/>
</dbReference>
<dbReference type="PANTHER" id="PTHR17598">
    <property type="entry name" value="DNA POLYMERASE DELTA SUBUNIT 3"/>
    <property type="match status" value="1"/>
</dbReference>
<evidence type="ECO:0000256" key="1">
    <source>
        <dbReference type="ARBA" id="ARBA00004123"/>
    </source>
</evidence>
<feature type="region of interest" description="Disordered" evidence="5">
    <location>
        <begin position="162"/>
        <end position="489"/>
    </location>
</feature>
<dbReference type="GO" id="GO:0006297">
    <property type="term" value="P:nucleotide-excision repair, DNA gap filling"/>
    <property type="evidence" value="ECO:0007669"/>
    <property type="project" value="TreeGrafter"/>
</dbReference>
<feature type="compositionally biased region" description="Basic and acidic residues" evidence="5">
    <location>
        <begin position="225"/>
        <end position="249"/>
    </location>
</feature>
<feature type="compositionally biased region" description="Basic and acidic residues" evidence="5">
    <location>
        <begin position="162"/>
        <end position="172"/>
    </location>
</feature>
<name>A0AAN8KBI0_PATCE</name>
<dbReference type="Proteomes" id="UP001347796">
    <property type="component" value="Unassembled WGS sequence"/>
</dbReference>